<dbReference type="OrthoDB" id="206313at2759"/>
<organism evidence="3 4">
    <name type="scientific">Coptis chinensis</name>
    <dbReference type="NCBI Taxonomy" id="261450"/>
    <lineage>
        <taxon>Eukaryota</taxon>
        <taxon>Viridiplantae</taxon>
        <taxon>Streptophyta</taxon>
        <taxon>Embryophyta</taxon>
        <taxon>Tracheophyta</taxon>
        <taxon>Spermatophyta</taxon>
        <taxon>Magnoliopsida</taxon>
        <taxon>Ranunculales</taxon>
        <taxon>Ranunculaceae</taxon>
        <taxon>Coptidoideae</taxon>
        <taxon>Coptis</taxon>
    </lineage>
</organism>
<name>A0A835LQY6_9MAGN</name>
<evidence type="ECO:0000313" key="4">
    <source>
        <dbReference type="Proteomes" id="UP000631114"/>
    </source>
</evidence>
<gene>
    <name evidence="3" type="ORF">IFM89_021093</name>
</gene>
<feature type="transmembrane region" description="Helical" evidence="2">
    <location>
        <begin position="91"/>
        <end position="113"/>
    </location>
</feature>
<keyword evidence="2" id="KW-0812">Transmembrane</keyword>
<sequence>MARNERGVQGDIESSHQRPLPSTPSTPSSTTTTPHPPPPTSQPDPLLYVCKGFSLITSLVATLCLVVNAISAIKSFKNGSSDIFNGIFRCYAVALAIFVAVAETEWGFIFQFWRVSFAFFNS</sequence>
<protein>
    <submittedName>
        <fullName evidence="3">Uncharacterized protein</fullName>
    </submittedName>
</protein>
<accession>A0A835LQY6</accession>
<reference evidence="3 4" key="1">
    <citation type="submission" date="2020-10" db="EMBL/GenBank/DDBJ databases">
        <title>The Coptis chinensis genome and diversification of protoberbering-type alkaloids.</title>
        <authorList>
            <person name="Wang B."/>
            <person name="Shu S."/>
            <person name="Song C."/>
            <person name="Liu Y."/>
        </authorList>
    </citation>
    <scope>NUCLEOTIDE SEQUENCE [LARGE SCALE GENOMIC DNA]</scope>
    <source>
        <strain evidence="3">HL-2020</strain>
        <tissue evidence="3">Leaf</tissue>
    </source>
</reference>
<evidence type="ECO:0000256" key="2">
    <source>
        <dbReference type="SAM" id="Phobius"/>
    </source>
</evidence>
<dbReference type="Proteomes" id="UP000631114">
    <property type="component" value="Unassembled WGS sequence"/>
</dbReference>
<comment type="caution">
    <text evidence="3">The sequence shown here is derived from an EMBL/GenBank/DDBJ whole genome shotgun (WGS) entry which is preliminary data.</text>
</comment>
<dbReference type="EMBL" id="JADFTS010000006">
    <property type="protein sequence ID" value="KAF9601627.1"/>
    <property type="molecule type" value="Genomic_DNA"/>
</dbReference>
<feature type="compositionally biased region" description="Basic and acidic residues" evidence="1">
    <location>
        <begin position="1"/>
        <end position="16"/>
    </location>
</feature>
<proteinExistence type="predicted"/>
<evidence type="ECO:0000256" key="1">
    <source>
        <dbReference type="SAM" id="MobiDB-lite"/>
    </source>
</evidence>
<keyword evidence="2" id="KW-0472">Membrane</keyword>
<keyword evidence="4" id="KW-1185">Reference proteome</keyword>
<dbReference type="PANTHER" id="PTHR34965">
    <property type="entry name" value="OS07G0118300 PROTEIN"/>
    <property type="match status" value="1"/>
</dbReference>
<dbReference type="AlphaFoldDB" id="A0A835LQY6"/>
<dbReference type="PANTHER" id="PTHR34965:SF1">
    <property type="entry name" value="OS07G0118300 PROTEIN"/>
    <property type="match status" value="1"/>
</dbReference>
<feature type="region of interest" description="Disordered" evidence="1">
    <location>
        <begin position="1"/>
        <end position="43"/>
    </location>
</feature>
<feature type="compositionally biased region" description="Low complexity" evidence="1">
    <location>
        <begin position="19"/>
        <end position="33"/>
    </location>
</feature>
<feature type="transmembrane region" description="Helical" evidence="2">
    <location>
        <begin position="46"/>
        <end position="70"/>
    </location>
</feature>
<evidence type="ECO:0000313" key="3">
    <source>
        <dbReference type="EMBL" id="KAF9601627.1"/>
    </source>
</evidence>
<keyword evidence="2" id="KW-1133">Transmembrane helix</keyword>